<keyword evidence="4" id="KW-0547">Nucleotide-binding</keyword>
<keyword evidence="10" id="KW-1185">Reference proteome</keyword>
<dbReference type="NCBIfam" id="TIGR00125">
    <property type="entry name" value="cyt_tran_rel"/>
    <property type="match status" value="1"/>
</dbReference>
<dbReference type="EnsemblBacteria" id="BAC09145">
    <property type="protein sequence ID" value="BAC09145"/>
    <property type="gene ID" value="BAC09145"/>
</dbReference>
<evidence type="ECO:0000259" key="8">
    <source>
        <dbReference type="Pfam" id="PF01467"/>
    </source>
</evidence>
<organism evidence="9 10">
    <name type="scientific">Thermosynechococcus vestitus (strain NIES-2133 / IAM M-273 / BP-1)</name>
    <dbReference type="NCBI Taxonomy" id="197221"/>
    <lineage>
        <taxon>Bacteria</taxon>
        <taxon>Bacillati</taxon>
        <taxon>Cyanobacteriota</taxon>
        <taxon>Cyanophyceae</taxon>
        <taxon>Acaryochloridales</taxon>
        <taxon>Thermosynechococcaceae</taxon>
        <taxon>Thermosynechococcus</taxon>
    </lineage>
</organism>
<dbReference type="Proteomes" id="UP000000440">
    <property type="component" value="Chromosome"/>
</dbReference>
<dbReference type="InterPro" id="IPR050385">
    <property type="entry name" value="Archaeal_FAD_synthase"/>
</dbReference>
<dbReference type="PATRIC" id="fig|197221.4.peg.1671"/>
<reference evidence="9 10" key="1">
    <citation type="journal article" date="2002" name="DNA Res.">
        <title>Complete genome structure of the thermophilic cyanobacterium Thermosynechococcus elongatus BP-1.</title>
        <authorList>
            <person name="Nakamura Y."/>
            <person name="Kaneko T."/>
            <person name="Sato S."/>
            <person name="Ikeuchi M."/>
            <person name="Katoh H."/>
            <person name="Sasamoto S."/>
            <person name="Watanabe A."/>
            <person name="Iriguchi M."/>
            <person name="Kawashima K."/>
            <person name="Kimura T."/>
            <person name="Kishida Y."/>
            <person name="Kiyokawa C."/>
            <person name="Kohara M."/>
            <person name="Matsumoto M."/>
            <person name="Matsuno A."/>
            <person name="Nakazaki N."/>
            <person name="Shimpo S."/>
            <person name="Sugimoto M."/>
            <person name="Takeuchi C."/>
            <person name="Yamada M."/>
            <person name="Tabata S."/>
        </authorList>
    </citation>
    <scope>NUCLEOTIDE SEQUENCE [LARGE SCALE GENOMIC DNA]</scope>
    <source>
        <strain evidence="10">IAM M-273 / NIES-2133 / BP-1</strain>
    </source>
</reference>
<dbReference type="GO" id="GO:0016779">
    <property type="term" value="F:nucleotidyltransferase activity"/>
    <property type="evidence" value="ECO:0007669"/>
    <property type="project" value="UniProtKB-KW"/>
</dbReference>
<dbReference type="InterPro" id="IPR011914">
    <property type="entry name" value="RfaE_dom_II"/>
</dbReference>
<sequence>MAPSASVPRRRRSPLNLYTLETLVAAINAAPQDWRPLVLTNGCFDLIHAGHVRYLGAARALGKRLVVGLNSDRSVAALKPKRPIIPEGQRAEVLASLRSVDAVVLFSDRTATTLIEVLQPEIYVKGGDYQLETLPEAAAVQRYGGRIEFIQVEVPSSTTAIVQRILELHGEESPGAWSPQNQP</sequence>
<evidence type="ECO:0000313" key="9">
    <source>
        <dbReference type="EMBL" id="BAC09145.1"/>
    </source>
</evidence>
<dbReference type="Gene3D" id="3.40.50.620">
    <property type="entry name" value="HUPs"/>
    <property type="match status" value="1"/>
</dbReference>
<keyword evidence="2" id="KW-0808">Transferase</keyword>
<dbReference type="KEGG" id="tel:tlr1593"/>
<evidence type="ECO:0000256" key="7">
    <source>
        <dbReference type="ARBA" id="ARBA00047428"/>
    </source>
</evidence>
<dbReference type="GO" id="GO:0005524">
    <property type="term" value="F:ATP binding"/>
    <property type="evidence" value="ECO:0007669"/>
    <property type="project" value="UniProtKB-KW"/>
</dbReference>
<dbReference type="SUPFAM" id="SSF52374">
    <property type="entry name" value="Nucleotidylyl transferase"/>
    <property type="match status" value="1"/>
</dbReference>
<evidence type="ECO:0000256" key="4">
    <source>
        <dbReference type="ARBA" id="ARBA00022741"/>
    </source>
</evidence>
<dbReference type="EMBL" id="BA000039">
    <property type="protein sequence ID" value="BAC09145.1"/>
    <property type="molecule type" value="Genomic_DNA"/>
</dbReference>
<feature type="domain" description="Cytidyltransferase-like" evidence="8">
    <location>
        <begin position="39"/>
        <end position="155"/>
    </location>
</feature>
<gene>
    <name evidence="9" type="ordered locus">tlr1593</name>
</gene>
<evidence type="ECO:0000313" key="10">
    <source>
        <dbReference type="Proteomes" id="UP000000440"/>
    </source>
</evidence>
<dbReference type="Pfam" id="PF01467">
    <property type="entry name" value="CTP_transf_like"/>
    <property type="match status" value="1"/>
</dbReference>
<dbReference type="GO" id="GO:0005975">
    <property type="term" value="P:carbohydrate metabolic process"/>
    <property type="evidence" value="ECO:0007669"/>
    <property type="project" value="InterPro"/>
</dbReference>
<evidence type="ECO:0000256" key="1">
    <source>
        <dbReference type="ARBA" id="ARBA00012519"/>
    </source>
</evidence>
<keyword evidence="5" id="KW-0067">ATP-binding</keyword>
<evidence type="ECO:0000256" key="5">
    <source>
        <dbReference type="ARBA" id="ARBA00022840"/>
    </source>
</evidence>
<evidence type="ECO:0000256" key="2">
    <source>
        <dbReference type="ARBA" id="ARBA00022679"/>
    </source>
</evidence>
<dbReference type="EC" id="2.7.7.70" evidence="1"/>
<evidence type="ECO:0000256" key="3">
    <source>
        <dbReference type="ARBA" id="ARBA00022695"/>
    </source>
</evidence>
<dbReference type="NCBIfam" id="TIGR02199">
    <property type="entry name" value="rfaE_dom_II"/>
    <property type="match status" value="1"/>
</dbReference>
<dbReference type="GO" id="GO:0016773">
    <property type="term" value="F:phosphotransferase activity, alcohol group as acceptor"/>
    <property type="evidence" value="ECO:0007669"/>
    <property type="project" value="InterPro"/>
</dbReference>
<dbReference type="eggNOG" id="COG0615">
    <property type="taxonomic scope" value="Bacteria"/>
</dbReference>
<dbReference type="InterPro" id="IPR014729">
    <property type="entry name" value="Rossmann-like_a/b/a_fold"/>
</dbReference>
<dbReference type="AlphaFoldDB" id="Q8DIJ2"/>
<dbReference type="PANTHER" id="PTHR43793">
    <property type="entry name" value="FAD SYNTHASE"/>
    <property type="match status" value="1"/>
</dbReference>
<name>Q8DIJ2_THEVB</name>
<keyword evidence="3" id="KW-0548">Nucleotidyltransferase</keyword>
<dbReference type="CDD" id="cd02172">
    <property type="entry name" value="RfaE_N"/>
    <property type="match status" value="1"/>
</dbReference>
<keyword evidence="6" id="KW-0119">Carbohydrate metabolism</keyword>
<dbReference type="InterPro" id="IPR004821">
    <property type="entry name" value="Cyt_trans-like"/>
</dbReference>
<evidence type="ECO:0000256" key="6">
    <source>
        <dbReference type="ARBA" id="ARBA00023277"/>
    </source>
</evidence>
<dbReference type="PANTHER" id="PTHR43793:SF2">
    <property type="entry name" value="BIFUNCTIONAL PROTEIN HLDE"/>
    <property type="match status" value="1"/>
</dbReference>
<protein>
    <recommendedName>
        <fullName evidence="1">D-glycero-beta-D-manno-heptose 1-phosphate adenylyltransferase</fullName>
        <ecNumber evidence="1">2.7.7.70</ecNumber>
    </recommendedName>
</protein>
<dbReference type="STRING" id="197221.gene:10748195"/>
<accession>Q8DIJ2</accession>
<dbReference type="RefSeq" id="WP_011057432.1">
    <property type="nucleotide sequence ID" value="NC_004113.1"/>
</dbReference>
<proteinExistence type="predicted"/>
<comment type="catalytic activity">
    <reaction evidence="7">
        <text>D-glycero-beta-D-manno-heptose 1-phosphate + ATP + H(+) = ADP-D-glycero-beta-D-manno-heptose + diphosphate</text>
        <dbReference type="Rhea" id="RHEA:27465"/>
        <dbReference type="ChEBI" id="CHEBI:15378"/>
        <dbReference type="ChEBI" id="CHEBI:30616"/>
        <dbReference type="ChEBI" id="CHEBI:33019"/>
        <dbReference type="ChEBI" id="CHEBI:59967"/>
        <dbReference type="ChEBI" id="CHEBI:61593"/>
        <dbReference type="EC" id="2.7.7.70"/>
    </reaction>
</comment>